<feature type="non-terminal residue" evidence="1">
    <location>
        <position position="1"/>
    </location>
</feature>
<dbReference type="EMBL" id="BARW01043269">
    <property type="protein sequence ID" value="GAJ18842.1"/>
    <property type="molecule type" value="Genomic_DNA"/>
</dbReference>
<feature type="non-terminal residue" evidence="1">
    <location>
        <position position="38"/>
    </location>
</feature>
<evidence type="ECO:0000313" key="1">
    <source>
        <dbReference type="EMBL" id="GAJ18842.1"/>
    </source>
</evidence>
<protein>
    <submittedName>
        <fullName evidence="1">Uncharacterized protein</fullName>
    </submittedName>
</protein>
<dbReference type="AlphaFoldDB" id="X1VJ56"/>
<sequence>RSYTTVKGEWTYLELPVENKIRRVMLQLLPAYKNAQIV</sequence>
<name>X1VJ56_9ZZZZ</name>
<reference evidence="1" key="1">
    <citation type="journal article" date="2014" name="Front. Microbiol.">
        <title>High frequency of phylogenetically diverse reductive dehalogenase-homologous genes in deep subseafloor sedimentary metagenomes.</title>
        <authorList>
            <person name="Kawai M."/>
            <person name="Futagami T."/>
            <person name="Toyoda A."/>
            <person name="Takaki Y."/>
            <person name="Nishi S."/>
            <person name="Hori S."/>
            <person name="Arai W."/>
            <person name="Tsubouchi T."/>
            <person name="Morono Y."/>
            <person name="Uchiyama I."/>
            <person name="Ito T."/>
            <person name="Fujiyama A."/>
            <person name="Inagaki F."/>
            <person name="Takami H."/>
        </authorList>
    </citation>
    <scope>NUCLEOTIDE SEQUENCE</scope>
    <source>
        <strain evidence="1">Expedition CK06-06</strain>
    </source>
</reference>
<accession>X1VJ56</accession>
<organism evidence="1">
    <name type="scientific">marine sediment metagenome</name>
    <dbReference type="NCBI Taxonomy" id="412755"/>
    <lineage>
        <taxon>unclassified sequences</taxon>
        <taxon>metagenomes</taxon>
        <taxon>ecological metagenomes</taxon>
    </lineage>
</organism>
<proteinExistence type="predicted"/>
<gene>
    <name evidence="1" type="ORF">S12H4_63499</name>
</gene>
<comment type="caution">
    <text evidence="1">The sequence shown here is derived from an EMBL/GenBank/DDBJ whole genome shotgun (WGS) entry which is preliminary data.</text>
</comment>